<evidence type="ECO:0000313" key="2">
    <source>
        <dbReference type="EMBL" id="TWT82570.1"/>
    </source>
</evidence>
<keyword evidence="1" id="KW-0812">Transmembrane</keyword>
<dbReference type="RefSeq" id="WP_146399144.1">
    <property type="nucleotide sequence ID" value="NZ_SJPJ01000001.1"/>
</dbReference>
<evidence type="ECO:0000256" key="1">
    <source>
        <dbReference type="SAM" id="Phobius"/>
    </source>
</evidence>
<keyword evidence="3" id="KW-1185">Reference proteome</keyword>
<gene>
    <name evidence="2" type="ORF">CA13_40330</name>
</gene>
<dbReference type="AlphaFoldDB" id="A0A5C5Z5W3"/>
<accession>A0A5C5Z5W3</accession>
<feature type="transmembrane region" description="Helical" evidence="1">
    <location>
        <begin position="12"/>
        <end position="32"/>
    </location>
</feature>
<name>A0A5C5Z5W3_9BACT</name>
<sequence>MGDKTNAFTTRYPTWVTAMLALAALFGLFISYHQYASTRRSSGATIDDAAQVQKWAREIVQARHRPRVASLEVEPPDRISRRVDVALSAAEIRPSSLLSVDPQAPSRVGRTAYQLRATQMVLQDLTLKQVILFSSALRDAENGMTVRDLSLTPRTNPLVQEEHWNVRLTLTQMIFSPISDL</sequence>
<dbReference type="EMBL" id="SJPJ01000001">
    <property type="protein sequence ID" value="TWT82570.1"/>
    <property type="molecule type" value="Genomic_DNA"/>
</dbReference>
<organism evidence="2 3">
    <name type="scientific">Novipirellula herctigrandis</name>
    <dbReference type="NCBI Taxonomy" id="2527986"/>
    <lineage>
        <taxon>Bacteria</taxon>
        <taxon>Pseudomonadati</taxon>
        <taxon>Planctomycetota</taxon>
        <taxon>Planctomycetia</taxon>
        <taxon>Pirellulales</taxon>
        <taxon>Pirellulaceae</taxon>
        <taxon>Novipirellula</taxon>
    </lineage>
</organism>
<evidence type="ECO:0000313" key="3">
    <source>
        <dbReference type="Proteomes" id="UP000315010"/>
    </source>
</evidence>
<reference evidence="2 3" key="1">
    <citation type="submission" date="2019-02" db="EMBL/GenBank/DDBJ databases">
        <title>Deep-cultivation of Planctomycetes and their phenomic and genomic characterization uncovers novel biology.</title>
        <authorList>
            <person name="Wiegand S."/>
            <person name="Jogler M."/>
            <person name="Boedeker C."/>
            <person name="Pinto D."/>
            <person name="Vollmers J."/>
            <person name="Rivas-Marin E."/>
            <person name="Kohn T."/>
            <person name="Peeters S.H."/>
            <person name="Heuer A."/>
            <person name="Rast P."/>
            <person name="Oberbeckmann S."/>
            <person name="Bunk B."/>
            <person name="Jeske O."/>
            <person name="Meyerdierks A."/>
            <person name="Storesund J.E."/>
            <person name="Kallscheuer N."/>
            <person name="Luecker S."/>
            <person name="Lage O.M."/>
            <person name="Pohl T."/>
            <person name="Merkel B.J."/>
            <person name="Hornburger P."/>
            <person name="Mueller R.-W."/>
            <person name="Bruemmer F."/>
            <person name="Labrenz M."/>
            <person name="Spormann A.M."/>
            <person name="Op Den Camp H."/>
            <person name="Overmann J."/>
            <person name="Amann R."/>
            <person name="Jetten M.S.M."/>
            <person name="Mascher T."/>
            <person name="Medema M.H."/>
            <person name="Devos D.P."/>
            <person name="Kaster A.-K."/>
            <person name="Ovreas L."/>
            <person name="Rohde M."/>
            <person name="Galperin M.Y."/>
            <person name="Jogler C."/>
        </authorList>
    </citation>
    <scope>NUCLEOTIDE SEQUENCE [LARGE SCALE GENOMIC DNA]</scope>
    <source>
        <strain evidence="2 3">CA13</strain>
    </source>
</reference>
<proteinExistence type="predicted"/>
<dbReference type="Proteomes" id="UP000315010">
    <property type="component" value="Unassembled WGS sequence"/>
</dbReference>
<keyword evidence="1" id="KW-1133">Transmembrane helix</keyword>
<keyword evidence="1" id="KW-0472">Membrane</keyword>
<comment type="caution">
    <text evidence="2">The sequence shown here is derived from an EMBL/GenBank/DDBJ whole genome shotgun (WGS) entry which is preliminary data.</text>
</comment>
<protein>
    <submittedName>
        <fullName evidence="2">Uncharacterized protein</fullName>
    </submittedName>
</protein>
<dbReference type="OrthoDB" id="282264at2"/>